<organism>
    <name type="scientific">Branchiostoma floridae</name>
    <name type="common">Florida lancelet</name>
    <name type="synonym">Amphioxus</name>
    <dbReference type="NCBI Taxonomy" id="7739"/>
    <lineage>
        <taxon>Eukaryota</taxon>
        <taxon>Metazoa</taxon>
        <taxon>Chordata</taxon>
        <taxon>Cephalochordata</taxon>
        <taxon>Leptocardii</taxon>
        <taxon>Amphioxiformes</taxon>
        <taxon>Branchiostomatidae</taxon>
        <taxon>Branchiostoma</taxon>
    </lineage>
</organism>
<dbReference type="OMA" id="MARITHK"/>
<accession>C3YVX6</accession>
<gene>
    <name evidence="4" type="primary">LOC118425434</name>
    <name evidence="2" type="ORF">BRAFLDRAFT_77631</name>
</gene>
<protein>
    <submittedName>
        <fullName evidence="4">Uncharacterized protein LOC118425434</fullName>
    </submittedName>
</protein>
<reference evidence="3" key="2">
    <citation type="journal article" date="2020" name="Nat. Ecol. Evol.">
        <title>Deeply conserved synteny resolves early events in vertebrate evolution.</title>
        <authorList>
            <person name="Simakov O."/>
            <person name="Marletaz F."/>
            <person name="Yue J.X."/>
            <person name="O'Connell B."/>
            <person name="Jenkins J."/>
            <person name="Brandt A."/>
            <person name="Calef R."/>
            <person name="Tung C.H."/>
            <person name="Huang T.K."/>
            <person name="Schmutz J."/>
            <person name="Satoh N."/>
            <person name="Yu J.K."/>
            <person name="Putnam N.H."/>
            <person name="Green R.E."/>
            <person name="Rokhsar D.S."/>
        </authorList>
    </citation>
    <scope>NUCLEOTIDE SEQUENCE [LARGE SCALE GENOMIC DNA]</scope>
    <source>
        <strain evidence="3">S238N-H82</strain>
    </source>
</reference>
<feature type="chain" id="PRO_5044729243" evidence="1">
    <location>
        <begin position="22"/>
        <end position="206"/>
    </location>
</feature>
<keyword evidence="1" id="KW-0732">Signal</keyword>
<feature type="signal peptide" evidence="1">
    <location>
        <begin position="1"/>
        <end position="21"/>
    </location>
</feature>
<evidence type="ECO:0000313" key="4">
    <source>
        <dbReference type="RefSeq" id="XP_035690137.1"/>
    </source>
</evidence>
<dbReference type="RefSeq" id="XP_035690137.1">
    <property type="nucleotide sequence ID" value="XM_035834244.1"/>
</dbReference>
<dbReference type="AlphaFoldDB" id="C3YVX6"/>
<dbReference type="KEGG" id="bfo:118425434"/>
<proteinExistence type="predicted"/>
<evidence type="ECO:0000313" key="2">
    <source>
        <dbReference type="EMBL" id="EEN55540.1"/>
    </source>
</evidence>
<dbReference type="OrthoDB" id="10031755at2759"/>
<keyword evidence="3" id="KW-1185">Reference proteome</keyword>
<evidence type="ECO:0000313" key="3">
    <source>
        <dbReference type="Proteomes" id="UP000001554"/>
    </source>
</evidence>
<reference evidence="2" key="1">
    <citation type="journal article" date="2008" name="Nature">
        <title>The amphioxus genome and the evolution of the chordate karyotype.</title>
        <authorList>
            <consortium name="US DOE Joint Genome Institute (JGI-PGF)"/>
            <person name="Putnam N.H."/>
            <person name="Butts T."/>
            <person name="Ferrier D.E.K."/>
            <person name="Furlong R.F."/>
            <person name="Hellsten U."/>
            <person name="Kawashima T."/>
            <person name="Robinson-Rechavi M."/>
            <person name="Shoguchi E."/>
            <person name="Terry A."/>
            <person name="Yu J.-K."/>
            <person name="Benito-Gutierrez E.L."/>
            <person name="Dubchak I."/>
            <person name="Garcia-Fernandez J."/>
            <person name="Gibson-Brown J.J."/>
            <person name="Grigoriev I.V."/>
            <person name="Horton A.C."/>
            <person name="de Jong P.J."/>
            <person name="Jurka J."/>
            <person name="Kapitonov V.V."/>
            <person name="Kohara Y."/>
            <person name="Kuroki Y."/>
            <person name="Lindquist E."/>
            <person name="Lucas S."/>
            <person name="Osoegawa K."/>
            <person name="Pennacchio L.A."/>
            <person name="Salamov A.A."/>
            <person name="Satou Y."/>
            <person name="Sauka-Spengler T."/>
            <person name="Schmutz J."/>
            <person name="Shin-I T."/>
            <person name="Toyoda A."/>
            <person name="Bronner-Fraser M."/>
            <person name="Fujiyama A."/>
            <person name="Holland L.Z."/>
            <person name="Holland P.W.H."/>
            <person name="Satoh N."/>
            <person name="Rokhsar D.S."/>
        </authorList>
    </citation>
    <scope>NUCLEOTIDE SEQUENCE [LARGE SCALE GENOMIC DNA]</scope>
    <source>
        <strain evidence="2">S238N-H82</strain>
        <tissue evidence="2">Testes</tissue>
    </source>
</reference>
<evidence type="ECO:0000256" key="1">
    <source>
        <dbReference type="SAM" id="SignalP"/>
    </source>
</evidence>
<name>C3YVX6_BRAFL</name>
<dbReference type="InParanoid" id="C3YVX6"/>
<reference evidence="4" key="3">
    <citation type="submission" date="2025-04" db="UniProtKB">
        <authorList>
            <consortium name="RefSeq"/>
        </authorList>
    </citation>
    <scope>IDENTIFICATION</scope>
    <source>
        <strain evidence="4">S238N-H82</strain>
        <tissue evidence="4">Testes</tissue>
    </source>
</reference>
<dbReference type="EMBL" id="GG666558">
    <property type="protein sequence ID" value="EEN55540.1"/>
    <property type="molecule type" value="Genomic_DNA"/>
</dbReference>
<dbReference type="Proteomes" id="UP000001554">
    <property type="component" value="Chromosome 11"/>
</dbReference>
<sequence>MLVIARACFLLLLCLSQAVHATPPVQNANRDISPRYHRPPHVLLAGSHGHHSTVTNISRSRGTRNHDRGLQKPNLMLNLNLLKGQVSASVDTTFRSLSCDVTVWCKGGKENSCSCGEDRLRTCALPMARITHKSWAQYDPMTLFCVGVELASAQNGTNYELLTRCKTRGVGKVKYRVYVKREDKNAALNEAQPTVRYRACLEPLQD</sequence>
<dbReference type="GeneID" id="118425434"/>